<evidence type="ECO:0000313" key="2">
    <source>
        <dbReference type="Proteomes" id="UP000886998"/>
    </source>
</evidence>
<gene>
    <name evidence="1" type="ORF">TNIN_257451</name>
</gene>
<proteinExistence type="predicted"/>
<organism evidence="1 2">
    <name type="scientific">Trichonephila inaurata madagascariensis</name>
    <dbReference type="NCBI Taxonomy" id="2747483"/>
    <lineage>
        <taxon>Eukaryota</taxon>
        <taxon>Metazoa</taxon>
        <taxon>Ecdysozoa</taxon>
        <taxon>Arthropoda</taxon>
        <taxon>Chelicerata</taxon>
        <taxon>Arachnida</taxon>
        <taxon>Araneae</taxon>
        <taxon>Araneomorphae</taxon>
        <taxon>Entelegynae</taxon>
        <taxon>Araneoidea</taxon>
        <taxon>Nephilidae</taxon>
        <taxon>Trichonephila</taxon>
        <taxon>Trichonephila inaurata</taxon>
    </lineage>
</organism>
<accession>A0A8X6ITM8</accession>
<protein>
    <submittedName>
        <fullName evidence="1">Uncharacterized protein</fullName>
    </submittedName>
</protein>
<dbReference type="AlphaFoldDB" id="A0A8X6ITM8"/>
<reference evidence="1" key="1">
    <citation type="submission" date="2020-08" db="EMBL/GenBank/DDBJ databases">
        <title>Multicomponent nature underlies the extraordinary mechanical properties of spider dragline silk.</title>
        <authorList>
            <person name="Kono N."/>
            <person name="Nakamura H."/>
            <person name="Mori M."/>
            <person name="Yoshida Y."/>
            <person name="Ohtoshi R."/>
            <person name="Malay A.D."/>
            <person name="Moran D.A.P."/>
            <person name="Tomita M."/>
            <person name="Numata K."/>
            <person name="Arakawa K."/>
        </authorList>
    </citation>
    <scope>NUCLEOTIDE SEQUENCE</scope>
</reference>
<dbReference type="EMBL" id="BMAV01027563">
    <property type="protein sequence ID" value="GFS60253.1"/>
    <property type="molecule type" value="Genomic_DNA"/>
</dbReference>
<sequence>MTEGPGPDSNGAACEPSRSRASLSSWLLSRNCQSVTETRKRLTQKQFERLQTPGKSALLMLLKEKFIIIIRHHLQQG</sequence>
<dbReference type="Proteomes" id="UP000886998">
    <property type="component" value="Unassembled WGS sequence"/>
</dbReference>
<comment type="caution">
    <text evidence="1">The sequence shown here is derived from an EMBL/GenBank/DDBJ whole genome shotgun (WGS) entry which is preliminary data.</text>
</comment>
<name>A0A8X6ITM8_9ARAC</name>
<evidence type="ECO:0000313" key="1">
    <source>
        <dbReference type="EMBL" id="GFS60253.1"/>
    </source>
</evidence>
<keyword evidence="2" id="KW-1185">Reference proteome</keyword>